<dbReference type="AlphaFoldDB" id="A0A1I7B8G1"/>
<dbReference type="RefSeq" id="WP_054783006.1">
    <property type="nucleotide sequence ID" value="NZ_FPBD01000003.1"/>
</dbReference>
<protein>
    <submittedName>
        <fullName evidence="1">Uncharacterized protein</fullName>
    </submittedName>
</protein>
<dbReference type="EMBL" id="FPBD01000003">
    <property type="protein sequence ID" value="SFT83428.1"/>
    <property type="molecule type" value="Genomic_DNA"/>
</dbReference>
<accession>A0A1I7B8G1</accession>
<proteinExistence type="predicted"/>
<evidence type="ECO:0000313" key="2">
    <source>
        <dbReference type="Proteomes" id="UP000183371"/>
    </source>
</evidence>
<gene>
    <name evidence="1" type="ORF">SAMN05444141_103756</name>
</gene>
<dbReference type="Proteomes" id="UP000183371">
    <property type="component" value="Unassembled WGS sequence"/>
</dbReference>
<reference evidence="2" key="1">
    <citation type="submission" date="2016-10" db="EMBL/GenBank/DDBJ databases">
        <authorList>
            <person name="Varghese N."/>
            <person name="Submissions S."/>
        </authorList>
    </citation>
    <scope>NUCLEOTIDE SEQUENCE [LARGE SCALE GENOMIC DNA]</scope>
    <source>
        <strain evidence="2">DSM 17465</strain>
    </source>
</reference>
<keyword evidence="2" id="KW-1185">Reference proteome</keyword>
<sequence>MTETEFVLDDQTSILASVEPKVTSHPHRGIQLTFAENDTAEAFLSFLEARYLVLYKLASDEAGNPQLTFGKAASAENVTLLYRVFAAESGLESGAC</sequence>
<evidence type="ECO:0000313" key="1">
    <source>
        <dbReference type="EMBL" id="SFT83428.1"/>
    </source>
</evidence>
<organism evidence="1 2">
    <name type="scientific">Pseudovibrio denitrificans</name>
    <dbReference type="NCBI Taxonomy" id="258256"/>
    <lineage>
        <taxon>Bacteria</taxon>
        <taxon>Pseudomonadati</taxon>
        <taxon>Pseudomonadota</taxon>
        <taxon>Alphaproteobacteria</taxon>
        <taxon>Hyphomicrobiales</taxon>
        <taxon>Stappiaceae</taxon>
        <taxon>Pseudovibrio</taxon>
    </lineage>
</organism>
<name>A0A1I7B8G1_9HYPH</name>